<organism evidence="2 3">
    <name type="scientific">Linum trigynum</name>
    <dbReference type="NCBI Taxonomy" id="586398"/>
    <lineage>
        <taxon>Eukaryota</taxon>
        <taxon>Viridiplantae</taxon>
        <taxon>Streptophyta</taxon>
        <taxon>Embryophyta</taxon>
        <taxon>Tracheophyta</taxon>
        <taxon>Spermatophyta</taxon>
        <taxon>Magnoliopsida</taxon>
        <taxon>eudicotyledons</taxon>
        <taxon>Gunneridae</taxon>
        <taxon>Pentapetalae</taxon>
        <taxon>rosids</taxon>
        <taxon>fabids</taxon>
        <taxon>Malpighiales</taxon>
        <taxon>Linaceae</taxon>
        <taxon>Linum</taxon>
    </lineage>
</organism>
<protein>
    <submittedName>
        <fullName evidence="2">Uncharacterized protein</fullName>
    </submittedName>
</protein>
<gene>
    <name evidence="2" type="ORF">LTRI10_LOCUS41812</name>
</gene>
<proteinExistence type="predicted"/>
<evidence type="ECO:0000313" key="3">
    <source>
        <dbReference type="Proteomes" id="UP001497516"/>
    </source>
</evidence>
<keyword evidence="3" id="KW-1185">Reference proteome</keyword>
<reference evidence="2 3" key="1">
    <citation type="submission" date="2024-04" db="EMBL/GenBank/DDBJ databases">
        <authorList>
            <person name="Fracassetti M."/>
        </authorList>
    </citation>
    <scope>NUCLEOTIDE SEQUENCE [LARGE SCALE GENOMIC DNA]</scope>
</reference>
<sequence>MRGALTSLLNLCAWLGRCLWAAMLAFLAASLSADGGVKALHRSCHSVIQEPSAVRPHHTKGQFEIHQRILSSPGKDKKNKRRFTALSDEVELSGTAQKRGSEGMALLASPCVGDGCDVPSF</sequence>
<feature type="chain" id="PRO_5043527984" evidence="1">
    <location>
        <begin position="34"/>
        <end position="121"/>
    </location>
</feature>
<feature type="signal peptide" evidence="1">
    <location>
        <begin position="1"/>
        <end position="33"/>
    </location>
</feature>
<name>A0AAV2FTU8_9ROSI</name>
<dbReference type="EMBL" id="OZ034820">
    <property type="protein sequence ID" value="CAL1401771.1"/>
    <property type="molecule type" value="Genomic_DNA"/>
</dbReference>
<dbReference type="AlphaFoldDB" id="A0AAV2FTU8"/>
<dbReference type="Proteomes" id="UP001497516">
    <property type="component" value="Chromosome 7"/>
</dbReference>
<accession>A0AAV2FTU8</accession>
<evidence type="ECO:0000256" key="1">
    <source>
        <dbReference type="SAM" id="SignalP"/>
    </source>
</evidence>
<evidence type="ECO:0000313" key="2">
    <source>
        <dbReference type="EMBL" id="CAL1401771.1"/>
    </source>
</evidence>
<keyword evidence="1" id="KW-0732">Signal</keyword>